<accession>A0AAF1AUC6</accession>
<proteinExistence type="predicted"/>
<organism evidence="2 3">
    <name type="scientific">Daucus carota subsp. sativus</name>
    <name type="common">Carrot</name>
    <dbReference type="NCBI Taxonomy" id="79200"/>
    <lineage>
        <taxon>Eukaryota</taxon>
        <taxon>Viridiplantae</taxon>
        <taxon>Streptophyta</taxon>
        <taxon>Embryophyta</taxon>
        <taxon>Tracheophyta</taxon>
        <taxon>Spermatophyta</taxon>
        <taxon>Magnoliopsida</taxon>
        <taxon>eudicotyledons</taxon>
        <taxon>Gunneridae</taxon>
        <taxon>Pentapetalae</taxon>
        <taxon>asterids</taxon>
        <taxon>campanulids</taxon>
        <taxon>Apiales</taxon>
        <taxon>Apiaceae</taxon>
        <taxon>Apioideae</taxon>
        <taxon>Scandiceae</taxon>
        <taxon>Daucinae</taxon>
        <taxon>Daucus</taxon>
        <taxon>Daucus sect. Daucus</taxon>
    </lineage>
</organism>
<sequence length="57" mass="6275">METIVTKAVVILIILFTIYFPVAVNAQYPTHSDGLTVDQIIACVLMLVALALTYLIH</sequence>
<evidence type="ECO:0000313" key="3">
    <source>
        <dbReference type="Proteomes" id="UP000077755"/>
    </source>
</evidence>
<name>A0AAF1AUC6_DAUCS</name>
<keyword evidence="1" id="KW-1133">Transmembrane helix</keyword>
<reference evidence="2" key="2">
    <citation type="submission" date="2022-03" db="EMBL/GenBank/DDBJ databases">
        <title>Draft title - Genomic analysis of global carrot germplasm unveils the trajectory of domestication and the origin of high carotenoid orange carrot.</title>
        <authorList>
            <person name="Iorizzo M."/>
            <person name="Ellison S."/>
            <person name="Senalik D."/>
            <person name="Macko-Podgorni A."/>
            <person name="Grzebelus D."/>
            <person name="Bostan H."/>
            <person name="Rolling W."/>
            <person name="Curaba J."/>
            <person name="Simon P."/>
        </authorList>
    </citation>
    <scope>NUCLEOTIDE SEQUENCE</scope>
    <source>
        <tissue evidence="2">Leaf</tissue>
    </source>
</reference>
<dbReference type="PANTHER" id="PTHR33374">
    <property type="entry name" value="ARABINOGALACTAN PROTEIN 20"/>
    <property type="match status" value="1"/>
</dbReference>
<gene>
    <name evidence="2" type="ORF">DCAR_0312082</name>
</gene>
<dbReference type="Proteomes" id="UP000077755">
    <property type="component" value="Chromosome 3"/>
</dbReference>
<reference evidence="2" key="1">
    <citation type="journal article" date="2016" name="Nat. Genet.">
        <title>A high-quality carrot genome assembly provides new insights into carotenoid accumulation and asterid genome evolution.</title>
        <authorList>
            <person name="Iorizzo M."/>
            <person name="Ellison S."/>
            <person name="Senalik D."/>
            <person name="Zeng P."/>
            <person name="Satapoomin P."/>
            <person name="Huang J."/>
            <person name="Bowman M."/>
            <person name="Iovene M."/>
            <person name="Sanseverino W."/>
            <person name="Cavagnaro P."/>
            <person name="Yildiz M."/>
            <person name="Macko-Podgorni A."/>
            <person name="Moranska E."/>
            <person name="Grzebelus E."/>
            <person name="Grzebelus D."/>
            <person name="Ashrafi H."/>
            <person name="Zheng Z."/>
            <person name="Cheng S."/>
            <person name="Spooner D."/>
            <person name="Van Deynze A."/>
            <person name="Simon P."/>
        </authorList>
    </citation>
    <scope>NUCLEOTIDE SEQUENCE</scope>
    <source>
        <tissue evidence="2">Leaf</tissue>
    </source>
</reference>
<keyword evidence="1" id="KW-0472">Membrane</keyword>
<keyword evidence="3" id="KW-1185">Reference proteome</keyword>
<evidence type="ECO:0000313" key="2">
    <source>
        <dbReference type="EMBL" id="WOG92806.1"/>
    </source>
</evidence>
<dbReference type="InterPro" id="IPR009424">
    <property type="entry name" value="AGP16/20/22/41"/>
</dbReference>
<keyword evidence="1" id="KW-0812">Transmembrane</keyword>
<evidence type="ECO:0000256" key="1">
    <source>
        <dbReference type="SAM" id="Phobius"/>
    </source>
</evidence>
<dbReference type="AlphaFoldDB" id="A0AAF1AUC6"/>
<protein>
    <submittedName>
        <fullName evidence="2">Uncharacterized protein</fullName>
    </submittedName>
</protein>
<feature type="transmembrane region" description="Helical" evidence="1">
    <location>
        <begin position="36"/>
        <end position="56"/>
    </location>
</feature>
<dbReference type="Pfam" id="PF06376">
    <property type="entry name" value="AGP"/>
    <property type="match status" value="1"/>
</dbReference>
<dbReference type="EMBL" id="CP093345">
    <property type="protein sequence ID" value="WOG92806.1"/>
    <property type="molecule type" value="Genomic_DNA"/>
</dbReference>